<proteinExistence type="predicted"/>
<dbReference type="InterPro" id="IPR050598">
    <property type="entry name" value="AminoAcid_Transporter"/>
</dbReference>
<dbReference type="Proteomes" id="UP000268093">
    <property type="component" value="Unassembled WGS sequence"/>
</dbReference>
<dbReference type="EMBL" id="RBNI01016264">
    <property type="protein sequence ID" value="RUP10875.1"/>
    <property type="molecule type" value="Genomic_DNA"/>
</dbReference>
<dbReference type="PANTHER" id="PTHR11785">
    <property type="entry name" value="AMINO ACID TRANSPORTER"/>
    <property type="match status" value="1"/>
</dbReference>
<dbReference type="InterPro" id="IPR002293">
    <property type="entry name" value="AA/rel_permease1"/>
</dbReference>
<dbReference type="OrthoDB" id="5982228at2759"/>
<organism evidence="1 2">
    <name type="scientific">Jimgerdemannia flammicorona</name>
    <dbReference type="NCBI Taxonomy" id="994334"/>
    <lineage>
        <taxon>Eukaryota</taxon>
        <taxon>Fungi</taxon>
        <taxon>Fungi incertae sedis</taxon>
        <taxon>Mucoromycota</taxon>
        <taxon>Mucoromycotina</taxon>
        <taxon>Endogonomycetes</taxon>
        <taxon>Endogonales</taxon>
        <taxon>Endogonaceae</taxon>
        <taxon>Jimgerdemannia</taxon>
    </lineage>
</organism>
<evidence type="ECO:0000313" key="1">
    <source>
        <dbReference type="EMBL" id="RUP10875.1"/>
    </source>
</evidence>
<protein>
    <submittedName>
        <fullName evidence="1">Uncharacterized protein</fullName>
    </submittedName>
</protein>
<name>A0A433B752_9FUNG</name>
<sequence length="568" mass="61889">MFNKRSRYFRVGEAGVGGSKPTPYNQTGTTTNVSKDTFEIQHELAGTTARNLESIEEVEKEPEYAELKPTIGVFSGSALIVGLMIGSGIFSTPGTILAKVGSPGMAMVLWTLGGIVTYAGTISYVELGTMIPKNGGEQAYLAYAFQKPRALIAFLFCWAMIVCIRPGSEAADSNMFAKYILYAAYGPRSTMEPNTYIVDHYDWILRSISLVGFTAVSVTTALSTRVALRVIDVLTIIKLLTLALISITGIVALAGGIPSVPNPGNWNNPFDGTKADGNGYAEALFKIFWTYDGWNNLNYSIGELKNPSKNLPIAATLGVGFTTTLYILSNLAYFAVVPKDIAISSAEVLAGNFSTIVFGFTVGRVVIPIFIAFSAYGAVSNMVFSGARILLVAAREGYVPFGSWLGKLHHKWGTPVNAIIVNWVWAVILMLAPPPGEVFDFLTDLVGYPSWIFYGISIVGLIRLRFTEPDTPRPFRAFLPGSVLFILVSIFLAIFPFVPPNSPPASEDIPYYLYAVLGVLFILIGIPVWYLQVIVTGSWKHAINHKKELAHELHGYAEAVREQVPDKK</sequence>
<dbReference type="PIRSF" id="PIRSF006060">
    <property type="entry name" value="AA_transporter"/>
    <property type="match status" value="1"/>
</dbReference>
<accession>A0A433B752</accession>
<evidence type="ECO:0000313" key="2">
    <source>
        <dbReference type="Proteomes" id="UP000268093"/>
    </source>
</evidence>
<keyword evidence="2" id="KW-1185">Reference proteome</keyword>
<reference evidence="1 2" key="1">
    <citation type="journal article" date="2018" name="New Phytol.">
        <title>Phylogenomics of Endogonaceae and evolution of mycorrhizas within Mucoromycota.</title>
        <authorList>
            <person name="Chang Y."/>
            <person name="Desiro A."/>
            <person name="Na H."/>
            <person name="Sandor L."/>
            <person name="Lipzen A."/>
            <person name="Clum A."/>
            <person name="Barry K."/>
            <person name="Grigoriev I.V."/>
            <person name="Martin F.M."/>
            <person name="Stajich J.E."/>
            <person name="Smith M.E."/>
            <person name="Bonito G."/>
            <person name="Spatafora J.W."/>
        </authorList>
    </citation>
    <scope>NUCLEOTIDE SEQUENCE [LARGE SCALE GENOMIC DNA]</scope>
    <source>
        <strain evidence="1 2">GMNB39</strain>
    </source>
</reference>
<gene>
    <name evidence="1" type="ORF">BC936DRAFT_140005</name>
</gene>
<dbReference type="PANTHER" id="PTHR11785:SF353">
    <property type="entry name" value="METHIONINE TRANSPORTER (EUROFUNG)"/>
    <property type="match status" value="1"/>
</dbReference>
<comment type="caution">
    <text evidence="1">The sequence shown here is derived from an EMBL/GenBank/DDBJ whole genome shotgun (WGS) entry which is preliminary data.</text>
</comment>
<dbReference type="GO" id="GO:0015179">
    <property type="term" value="F:L-amino acid transmembrane transporter activity"/>
    <property type="evidence" value="ECO:0007669"/>
    <property type="project" value="TreeGrafter"/>
</dbReference>
<dbReference type="Gene3D" id="1.20.1740.10">
    <property type="entry name" value="Amino acid/polyamine transporter I"/>
    <property type="match status" value="1"/>
</dbReference>
<dbReference type="GO" id="GO:0016020">
    <property type="term" value="C:membrane"/>
    <property type="evidence" value="ECO:0007669"/>
    <property type="project" value="UniProtKB-SubCell"/>
</dbReference>
<dbReference type="Pfam" id="PF13520">
    <property type="entry name" value="AA_permease_2"/>
    <property type="match status" value="1"/>
</dbReference>